<feature type="transmembrane region" description="Helical" evidence="7">
    <location>
        <begin position="35"/>
        <end position="56"/>
    </location>
</feature>
<feature type="transmembrane region" description="Helical" evidence="7">
    <location>
        <begin position="68"/>
        <end position="93"/>
    </location>
</feature>
<dbReference type="GO" id="GO:0016020">
    <property type="term" value="C:membrane"/>
    <property type="evidence" value="ECO:0007669"/>
    <property type="project" value="UniProtKB-SubCell"/>
</dbReference>
<reference evidence="9" key="1">
    <citation type="journal article" date="2020" name="Stud. Mycol.">
        <title>101 Dothideomycetes genomes: a test case for predicting lifestyles and emergence of pathogens.</title>
        <authorList>
            <person name="Haridas S."/>
            <person name="Albert R."/>
            <person name="Binder M."/>
            <person name="Bloem J."/>
            <person name="Labutti K."/>
            <person name="Salamov A."/>
            <person name="Andreopoulos B."/>
            <person name="Baker S."/>
            <person name="Barry K."/>
            <person name="Bills G."/>
            <person name="Bluhm B."/>
            <person name="Cannon C."/>
            <person name="Castanera R."/>
            <person name="Culley D."/>
            <person name="Daum C."/>
            <person name="Ezra D."/>
            <person name="Gonzalez J."/>
            <person name="Henrissat B."/>
            <person name="Kuo A."/>
            <person name="Liang C."/>
            <person name="Lipzen A."/>
            <person name="Lutzoni F."/>
            <person name="Magnuson J."/>
            <person name="Mondo S."/>
            <person name="Nolan M."/>
            <person name="Ohm R."/>
            <person name="Pangilinan J."/>
            <person name="Park H.-J."/>
            <person name="Ramirez L."/>
            <person name="Alfaro M."/>
            <person name="Sun H."/>
            <person name="Tritt A."/>
            <person name="Yoshinaga Y."/>
            <person name="Zwiers L.-H."/>
            <person name="Turgeon B."/>
            <person name="Goodwin S."/>
            <person name="Spatafora J."/>
            <person name="Crous P."/>
            <person name="Grigoriev I."/>
        </authorList>
    </citation>
    <scope>NUCLEOTIDE SEQUENCE</scope>
    <source>
        <strain evidence="9">CBS 260.36</strain>
    </source>
</reference>
<sequence length="369" mass="39958">MASTVGFFNSSALQGPANETFIEPATLLIQETNGFFALAAVFLPLCWVAVGLRVYVRTVVIKNFGADDWAMMVTMLLFTSLGVLLCVIAAGIQRHAVPLGAGMTPTSDSFAKLITIGYCLYSATMISFKLSLGFFFLKIFVFRTGYIITIWLTIVLPTLLGVANIIYTGFAACNLESLFFIGLNNCNGYAQSQGWLDIAEAWTVVSTFTDILYAVLAVLAIVNMKMQRKNKITAAVLCALGSVGCVASCVRLAFFVVDFPVYSVLGESMMETMWTLIEPGLGIIAACLATLRPLFKALAEHTARAHSSARANSIAPRLPGSQEPSRQGHSAASKEEEELIRSVKSQVSATIEERNVSRDTIDLEAQPRS</sequence>
<comment type="subcellular location">
    <subcellularLocation>
        <location evidence="1">Membrane</location>
        <topology evidence="1">Multi-pass membrane protein</topology>
    </subcellularLocation>
</comment>
<evidence type="ECO:0000256" key="4">
    <source>
        <dbReference type="ARBA" id="ARBA00023136"/>
    </source>
</evidence>
<proteinExistence type="inferred from homology"/>
<keyword evidence="3 7" id="KW-1133">Transmembrane helix</keyword>
<name>A0A9P4MNU4_9PEZI</name>
<feature type="domain" description="Rhodopsin" evidence="8">
    <location>
        <begin position="52"/>
        <end position="296"/>
    </location>
</feature>
<dbReference type="Pfam" id="PF20684">
    <property type="entry name" value="Fung_rhodopsin"/>
    <property type="match status" value="1"/>
</dbReference>
<evidence type="ECO:0000313" key="9">
    <source>
        <dbReference type="EMBL" id="KAF2156554.1"/>
    </source>
</evidence>
<evidence type="ECO:0000259" key="8">
    <source>
        <dbReference type="Pfam" id="PF20684"/>
    </source>
</evidence>
<feature type="transmembrane region" description="Helical" evidence="7">
    <location>
        <begin position="149"/>
        <end position="170"/>
    </location>
</feature>
<comment type="similarity">
    <text evidence="5">Belongs to the SAT4 family.</text>
</comment>
<evidence type="ECO:0000256" key="3">
    <source>
        <dbReference type="ARBA" id="ARBA00022989"/>
    </source>
</evidence>
<dbReference type="AlphaFoldDB" id="A0A9P4MNU4"/>
<dbReference type="InterPro" id="IPR052337">
    <property type="entry name" value="SAT4-like"/>
</dbReference>
<dbReference type="Proteomes" id="UP000799439">
    <property type="component" value="Unassembled WGS sequence"/>
</dbReference>
<organism evidence="9 10">
    <name type="scientific">Myriangium duriaei CBS 260.36</name>
    <dbReference type="NCBI Taxonomy" id="1168546"/>
    <lineage>
        <taxon>Eukaryota</taxon>
        <taxon>Fungi</taxon>
        <taxon>Dikarya</taxon>
        <taxon>Ascomycota</taxon>
        <taxon>Pezizomycotina</taxon>
        <taxon>Dothideomycetes</taxon>
        <taxon>Dothideomycetidae</taxon>
        <taxon>Myriangiales</taxon>
        <taxon>Myriangiaceae</taxon>
        <taxon>Myriangium</taxon>
    </lineage>
</organism>
<evidence type="ECO:0000256" key="5">
    <source>
        <dbReference type="ARBA" id="ARBA00038359"/>
    </source>
</evidence>
<gene>
    <name evidence="9" type="ORF">K461DRAFT_288958</name>
</gene>
<evidence type="ECO:0000313" key="10">
    <source>
        <dbReference type="Proteomes" id="UP000799439"/>
    </source>
</evidence>
<evidence type="ECO:0000256" key="1">
    <source>
        <dbReference type="ARBA" id="ARBA00004141"/>
    </source>
</evidence>
<feature type="transmembrane region" description="Helical" evidence="7">
    <location>
        <begin position="234"/>
        <end position="256"/>
    </location>
</feature>
<protein>
    <recommendedName>
        <fullName evidence="8">Rhodopsin domain-containing protein</fullName>
    </recommendedName>
</protein>
<feature type="region of interest" description="Disordered" evidence="6">
    <location>
        <begin position="308"/>
        <end position="345"/>
    </location>
</feature>
<accession>A0A9P4MNU4</accession>
<dbReference type="OrthoDB" id="4682787at2759"/>
<feature type="transmembrane region" description="Helical" evidence="7">
    <location>
        <begin position="276"/>
        <end position="295"/>
    </location>
</feature>
<feature type="transmembrane region" description="Helical" evidence="7">
    <location>
        <begin position="201"/>
        <end position="222"/>
    </location>
</feature>
<keyword evidence="2 7" id="KW-0812">Transmembrane</keyword>
<evidence type="ECO:0000256" key="2">
    <source>
        <dbReference type="ARBA" id="ARBA00022692"/>
    </source>
</evidence>
<feature type="transmembrane region" description="Helical" evidence="7">
    <location>
        <begin position="113"/>
        <end position="137"/>
    </location>
</feature>
<comment type="caution">
    <text evidence="9">The sequence shown here is derived from an EMBL/GenBank/DDBJ whole genome shotgun (WGS) entry which is preliminary data.</text>
</comment>
<dbReference type="PANTHER" id="PTHR33048">
    <property type="entry name" value="PTH11-LIKE INTEGRAL MEMBRANE PROTEIN (AFU_ORTHOLOGUE AFUA_5G11245)"/>
    <property type="match status" value="1"/>
</dbReference>
<evidence type="ECO:0000256" key="7">
    <source>
        <dbReference type="SAM" id="Phobius"/>
    </source>
</evidence>
<dbReference type="InterPro" id="IPR049326">
    <property type="entry name" value="Rhodopsin_dom_fungi"/>
</dbReference>
<keyword evidence="10" id="KW-1185">Reference proteome</keyword>
<dbReference type="PANTHER" id="PTHR33048:SF31">
    <property type="entry name" value="INTEGRAL MEMBRANE PROTEIN"/>
    <property type="match status" value="1"/>
</dbReference>
<keyword evidence="4 7" id="KW-0472">Membrane</keyword>
<dbReference type="EMBL" id="ML996081">
    <property type="protein sequence ID" value="KAF2156554.1"/>
    <property type="molecule type" value="Genomic_DNA"/>
</dbReference>
<evidence type="ECO:0000256" key="6">
    <source>
        <dbReference type="SAM" id="MobiDB-lite"/>
    </source>
</evidence>